<comment type="catalytic activity">
    <reaction evidence="1">
        <text>[protein]-peptidylproline (omega=180) = [protein]-peptidylproline (omega=0)</text>
        <dbReference type="Rhea" id="RHEA:16237"/>
        <dbReference type="Rhea" id="RHEA-COMP:10747"/>
        <dbReference type="Rhea" id="RHEA-COMP:10748"/>
        <dbReference type="ChEBI" id="CHEBI:83833"/>
        <dbReference type="ChEBI" id="CHEBI:83834"/>
        <dbReference type="EC" id="5.2.1.8"/>
    </reaction>
</comment>
<dbReference type="Gene3D" id="1.25.40.10">
    <property type="entry name" value="Tetratricopeptide repeat domain"/>
    <property type="match status" value="1"/>
</dbReference>
<dbReference type="PRINTS" id="PR00153">
    <property type="entry name" value="CSAPPISMRASE"/>
</dbReference>
<name>A0AAN6GHA5_9BASI</name>
<dbReference type="AlphaFoldDB" id="A0AAN6GHA5"/>
<accession>A0AAN6GHA5</accession>
<dbReference type="InterPro" id="IPR011990">
    <property type="entry name" value="TPR-like_helical_dom_sf"/>
</dbReference>
<protein>
    <recommendedName>
        <fullName evidence="5">Peptidyl-prolyl cis-trans isomerase D</fullName>
        <ecNumber evidence="2">5.2.1.8</ecNumber>
    </recommendedName>
    <alternativeName>
        <fullName evidence="6">Rotamase D</fullName>
    </alternativeName>
</protein>
<dbReference type="Gene3D" id="1.10.150.160">
    <property type="match status" value="1"/>
</dbReference>
<organism evidence="9 10">
    <name type="scientific">Tilletia horrida</name>
    <dbReference type="NCBI Taxonomy" id="155126"/>
    <lineage>
        <taxon>Eukaryota</taxon>
        <taxon>Fungi</taxon>
        <taxon>Dikarya</taxon>
        <taxon>Basidiomycota</taxon>
        <taxon>Ustilaginomycotina</taxon>
        <taxon>Exobasidiomycetes</taxon>
        <taxon>Tilletiales</taxon>
        <taxon>Tilletiaceae</taxon>
        <taxon>Tilletia</taxon>
    </lineage>
</organism>
<dbReference type="PROSITE" id="PS00170">
    <property type="entry name" value="CSA_PPIASE_1"/>
    <property type="match status" value="1"/>
</dbReference>
<evidence type="ECO:0000313" key="10">
    <source>
        <dbReference type="Proteomes" id="UP001176521"/>
    </source>
</evidence>
<dbReference type="EMBL" id="JAPDMQ010000057">
    <property type="protein sequence ID" value="KAK0537600.1"/>
    <property type="molecule type" value="Genomic_DNA"/>
</dbReference>
<dbReference type="Pfam" id="PF00160">
    <property type="entry name" value="Pro_isomerase"/>
    <property type="match status" value="1"/>
</dbReference>
<reference evidence="9" key="1">
    <citation type="journal article" date="2023" name="PhytoFront">
        <title>Draft Genome Resources of Seven Strains of Tilletia horrida, Causal Agent of Kernel Smut of Rice.</title>
        <authorList>
            <person name="Khanal S."/>
            <person name="Antony Babu S."/>
            <person name="Zhou X.G."/>
        </authorList>
    </citation>
    <scope>NUCLEOTIDE SEQUENCE</scope>
    <source>
        <strain evidence="9">TX3</strain>
    </source>
</reference>
<dbReference type="PANTHER" id="PTHR11071">
    <property type="entry name" value="PEPTIDYL-PROLYL CIS-TRANS ISOMERASE"/>
    <property type="match status" value="1"/>
</dbReference>
<dbReference type="PANTHER" id="PTHR11071:SF561">
    <property type="entry name" value="PEPTIDYL-PROLYL CIS-TRANS ISOMERASE D-RELATED"/>
    <property type="match status" value="1"/>
</dbReference>
<dbReference type="InterPro" id="IPR029000">
    <property type="entry name" value="Cyclophilin-like_dom_sf"/>
</dbReference>
<evidence type="ECO:0000256" key="7">
    <source>
        <dbReference type="SAM" id="MobiDB-lite"/>
    </source>
</evidence>
<dbReference type="FunFam" id="2.40.100.10:FF:000022">
    <property type="entry name" value="Peptidyl-prolyl cis-trans isomerase CYP95"/>
    <property type="match status" value="1"/>
</dbReference>
<feature type="compositionally biased region" description="Basic residues" evidence="7">
    <location>
        <begin position="391"/>
        <end position="406"/>
    </location>
</feature>
<dbReference type="InterPro" id="IPR019734">
    <property type="entry name" value="TPR_rpt"/>
</dbReference>
<evidence type="ECO:0000256" key="4">
    <source>
        <dbReference type="ARBA" id="ARBA00023235"/>
    </source>
</evidence>
<dbReference type="PROSITE" id="PS50072">
    <property type="entry name" value="CSA_PPIASE_2"/>
    <property type="match status" value="1"/>
</dbReference>
<gene>
    <name evidence="9" type="primary">CPR6</name>
    <name evidence="9" type="ORF">OC842_001565</name>
</gene>
<keyword evidence="10" id="KW-1185">Reference proteome</keyword>
<feature type="region of interest" description="Disordered" evidence="7">
    <location>
        <begin position="388"/>
        <end position="412"/>
    </location>
</feature>
<dbReference type="EC" id="5.2.1.8" evidence="2"/>
<keyword evidence="3" id="KW-0697">Rotamase</keyword>
<proteinExistence type="predicted"/>
<dbReference type="SUPFAM" id="SSF50891">
    <property type="entry name" value="Cyclophilin-like"/>
    <property type="match status" value="1"/>
</dbReference>
<comment type="caution">
    <text evidence="9">The sequence shown here is derived from an EMBL/GenBank/DDBJ whole genome shotgun (WGS) entry which is preliminary data.</text>
</comment>
<evidence type="ECO:0000256" key="1">
    <source>
        <dbReference type="ARBA" id="ARBA00000971"/>
    </source>
</evidence>
<sequence>MADAARNPIVFLDIEFDGSPAPRPGAGRILLELYADKVPKTAENFRALCTGEKGTAKAGVPLHFKGSGFHRVIKRFMIQGGDFTNGDGTGGESIYGEKFEDEDLTGKHEKPFLLSMANAGPGTNGSQFFITTVPTPHLDGKHVVFGKVLKGKSVVRRIESLETGPSDRPRIPVTIANCGEIKEGESDGIEADTSGDKYEDFPEDYTEEGDLEEKPEIALRIASELRTLGNAAFGKQDFFFALEKWQKALRYLDIHPTIDPSVSAELAKDYNAIRTALQLNSALCALKLTPNSKPAFALHSCDAVIERLGNPRAAALLNGSAAADAAATGWESDAPTPSPTAPFAVELAKAHFRRALAKSMLKDDEGADKDLTDALKYAPEDAAIKKEKAAVHARREKKKAAQRKAYSKMFGA</sequence>
<evidence type="ECO:0000256" key="3">
    <source>
        <dbReference type="ARBA" id="ARBA00023110"/>
    </source>
</evidence>
<dbReference type="InterPro" id="IPR002130">
    <property type="entry name" value="Cyclophilin-type_PPIase_dom"/>
</dbReference>
<evidence type="ECO:0000256" key="2">
    <source>
        <dbReference type="ARBA" id="ARBA00013194"/>
    </source>
</evidence>
<dbReference type="SMART" id="SM00028">
    <property type="entry name" value="TPR"/>
    <property type="match status" value="2"/>
</dbReference>
<keyword evidence="4 9" id="KW-0413">Isomerase</keyword>
<dbReference type="GO" id="GO:0003755">
    <property type="term" value="F:peptidyl-prolyl cis-trans isomerase activity"/>
    <property type="evidence" value="ECO:0007669"/>
    <property type="project" value="UniProtKB-KW"/>
</dbReference>
<evidence type="ECO:0000256" key="5">
    <source>
        <dbReference type="ARBA" id="ARBA00074451"/>
    </source>
</evidence>
<evidence type="ECO:0000313" key="9">
    <source>
        <dbReference type="EMBL" id="KAK0537600.1"/>
    </source>
</evidence>
<dbReference type="CDD" id="cd01926">
    <property type="entry name" value="cyclophilin_ABH_like"/>
    <property type="match status" value="1"/>
</dbReference>
<evidence type="ECO:0000256" key="6">
    <source>
        <dbReference type="ARBA" id="ARBA00076602"/>
    </source>
</evidence>
<dbReference type="InterPro" id="IPR020892">
    <property type="entry name" value="Cyclophilin-type_PPIase_CS"/>
</dbReference>
<dbReference type="GO" id="GO:0005737">
    <property type="term" value="C:cytoplasm"/>
    <property type="evidence" value="ECO:0007669"/>
    <property type="project" value="TreeGrafter"/>
</dbReference>
<dbReference type="SUPFAM" id="SSF48452">
    <property type="entry name" value="TPR-like"/>
    <property type="match status" value="1"/>
</dbReference>
<dbReference type="GO" id="GO:0016018">
    <property type="term" value="F:cyclosporin A binding"/>
    <property type="evidence" value="ECO:0007669"/>
    <property type="project" value="TreeGrafter"/>
</dbReference>
<dbReference type="GO" id="GO:0006457">
    <property type="term" value="P:protein folding"/>
    <property type="evidence" value="ECO:0007669"/>
    <property type="project" value="InterPro"/>
</dbReference>
<dbReference type="Gene3D" id="2.40.100.10">
    <property type="entry name" value="Cyclophilin-like"/>
    <property type="match status" value="1"/>
</dbReference>
<dbReference type="Proteomes" id="UP001176521">
    <property type="component" value="Unassembled WGS sequence"/>
</dbReference>
<feature type="domain" description="PPIase cyclophilin-type" evidence="8">
    <location>
        <begin position="26"/>
        <end position="180"/>
    </location>
</feature>
<evidence type="ECO:0000259" key="8">
    <source>
        <dbReference type="PROSITE" id="PS50072"/>
    </source>
</evidence>